<feature type="active site" evidence="3">
    <location>
        <position position="121"/>
    </location>
</feature>
<evidence type="ECO:0000313" key="6">
    <source>
        <dbReference type="Proteomes" id="UP000706333"/>
    </source>
</evidence>
<evidence type="ECO:0000256" key="3">
    <source>
        <dbReference type="PROSITE-ProRule" id="PRU10038"/>
    </source>
</evidence>
<dbReference type="InterPro" id="IPR033140">
    <property type="entry name" value="Lipase_GDXG_put_SER_AS"/>
</dbReference>
<dbReference type="EMBL" id="NHSD01000268">
    <property type="protein sequence ID" value="MBK5927681.1"/>
    <property type="molecule type" value="Genomic_DNA"/>
</dbReference>
<reference evidence="5" key="1">
    <citation type="submission" date="2017-05" db="EMBL/GenBank/DDBJ databases">
        <authorList>
            <person name="Imhoff J.F."/>
            <person name="Rahn T."/>
            <person name="Kuenzel S."/>
            <person name="Neulinger S.C."/>
        </authorList>
    </citation>
    <scope>NUCLEOTIDE SEQUENCE</scope>
    <source>
        <strain evidence="5">LMG 28126</strain>
    </source>
</reference>
<dbReference type="InterPro" id="IPR029058">
    <property type="entry name" value="AB_hydrolase_fold"/>
</dbReference>
<dbReference type="AlphaFoldDB" id="A0A934TLF4"/>
<sequence length="279" mass="28572">MADPAQARRAFGHAARWGAPDPRGARYRRDVLGGVPVLRVAGPPGGARGVVLYVHGGAFVAGAADTHRALAARLAAGAGLAAVIPDYRLAPEHPFPAALEDVVAVLHALSADGPVVLAGDSAGGGLALSALAQATGPVPAGLVAFSPFVDLTLSGASWRENAARDALLPAARGDEVAALYLGGARADDPRASPLFARWQAPPPVLMFAARTEVLRDDAVRMARVLRAAGGRAEVRLAGDLPHVWPWLCPWLPEACATLAEAGAFAAACVQELRGAPTSR</sequence>
<dbReference type="InterPro" id="IPR013094">
    <property type="entry name" value="AB_hydrolase_3"/>
</dbReference>
<dbReference type="PANTHER" id="PTHR48081:SF30">
    <property type="entry name" value="ACETYL-HYDROLASE LIPR-RELATED"/>
    <property type="match status" value="1"/>
</dbReference>
<dbReference type="PROSITE" id="PS01174">
    <property type="entry name" value="LIPASE_GDXG_SER"/>
    <property type="match status" value="1"/>
</dbReference>
<evidence type="ECO:0000256" key="1">
    <source>
        <dbReference type="ARBA" id="ARBA00010515"/>
    </source>
</evidence>
<dbReference type="Gene3D" id="3.40.50.1820">
    <property type="entry name" value="alpha/beta hydrolase"/>
    <property type="match status" value="1"/>
</dbReference>
<comment type="caution">
    <text evidence="5">The sequence shown here is derived from an EMBL/GenBank/DDBJ whole genome shotgun (WGS) entry which is preliminary data.</text>
</comment>
<name>A0A934TLF4_9RHOB</name>
<evidence type="ECO:0000256" key="2">
    <source>
        <dbReference type="ARBA" id="ARBA00022801"/>
    </source>
</evidence>
<keyword evidence="6" id="KW-1185">Reference proteome</keyword>
<dbReference type="Proteomes" id="UP000706333">
    <property type="component" value="Unassembled WGS sequence"/>
</dbReference>
<comment type="similarity">
    <text evidence="1">Belongs to the 'GDXG' lipolytic enzyme family.</text>
</comment>
<dbReference type="Pfam" id="PF07859">
    <property type="entry name" value="Abhydrolase_3"/>
    <property type="match status" value="1"/>
</dbReference>
<dbReference type="PANTHER" id="PTHR48081">
    <property type="entry name" value="AB HYDROLASE SUPERFAMILY PROTEIN C4A8.06C"/>
    <property type="match status" value="1"/>
</dbReference>
<gene>
    <name evidence="5" type="ORF">CCR87_10135</name>
</gene>
<evidence type="ECO:0000259" key="4">
    <source>
        <dbReference type="Pfam" id="PF07859"/>
    </source>
</evidence>
<feature type="domain" description="Alpha/beta hydrolase fold-3" evidence="4">
    <location>
        <begin position="51"/>
        <end position="244"/>
    </location>
</feature>
<dbReference type="SUPFAM" id="SSF53474">
    <property type="entry name" value="alpha/beta-Hydrolases"/>
    <property type="match status" value="1"/>
</dbReference>
<organism evidence="5 6">
    <name type="scientific">Rhodobaculum claviforme</name>
    <dbReference type="NCBI Taxonomy" id="1549854"/>
    <lineage>
        <taxon>Bacteria</taxon>
        <taxon>Pseudomonadati</taxon>
        <taxon>Pseudomonadota</taxon>
        <taxon>Alphaproteobacteria</taxon>
        <taxon>Rhodobacterales</taxon>
        <taxon>Paracoccaceae</taxon>
        <taxon>Rhodobaculum</taxon>
    </lineage>
</organism>
<dbReference type="InterPro" id="IPR050300">
    <property type="entry name" value="GDXG_lipolytic_enzyme"/>
</dbReference>
<keyword evidence="2" id="KW-0378">Hydrolase</keyword>
<protein>
    <recommendedName>
        <fullName evidence="4">Alpha/beta hydrolase fold-3 domain-containing protein</fullName>
    </recommendedName>
</protein>
<accession>A0A934TLF4</accession>
<evidence type="ECO:0000313" key="5">
    <source>
        <dbReference type="EMBL" id="MBK5927681.1"/>
    </source>
</evidence>
<reference evidence="5" key="2">
    <citation type="journal article" date="2020" name="Microorganisms">
        <title>Osmotic Adaptation and Compatible Solute Biosynthesis of Phototrophic Bacteria as Revealed from Genome Analyses.</title>
        <authorList>
            <person name="Imhoff J.F."/>
            <person name="Rahn T."/>
            <person name="Kunzel S."/>
            <person name="Keller A."/>
            <person name="Neulinger S.C."/>
        </authorList>
    </citation>
    <scope>NUCLEOTIDE SEQUENCE</scope>
    <source>
        <strain evidence="5">LMG 28126</strain>
    </source>
</reference>
<dbReference type="GO" id="GO:0004806">
    <property type="term" value="F:triacylglycerol lipase activity"/>
    <property type="evidence" value="ECO:0007669"/>
    <property type="project" value="TreeGrafter"/>
</dbReference>
<proteinExistence type="inferred from homology"/>